<feature type="domain" description="Methyltransferase" evidence="4">
    <location>
        <begin position="49"/>
        <end position="143"/>
    </location>
</feature>
<keyword evidence="3" id="KW-0949">S-adenosyl-L-methionine</keyword>
<dbReference type="AlphaFoldDB" id="A0A117ICN4"/>
<dbReference type="SUPFAM" id="SSF53335">
    <property type="entry name" value="S-adenosyl-L-methionine-dependent methyltransferases"/>
    <property type="match status" value="1"/>
</dbReference>
<keyword evidence="1 5" id="KW-0489">Methyltransferase</keyword>
<dbReference type="Gene3D" id="3.40.50.150">
    <property type="entry name" value="Vaccinia Virus protein VP39"/>
    <property type="match status" value="1"/>
</dbReference>
<evidence type="ECO:0000256" key="2">
    <source>
        <dbReference type="ARBA" id="ARBA00022679"/>
    </source>
</evidence>
<comment type="caution">
    <text evidence="5">The sequence shown here is derived from an EMBL/GenBank/DDBJ whole genome shotgun (WGS) entry which is preliminary data.</text>
</comment>
<evidence type="ECO:0000313" key="6">
    <source>
        <dbReference type="Proteomes" id="UP000069443"/>
    </source>
</evidence>
<dbReference type="Pfam" id="PF13649">
    <property type="entry name" value="Methyltransf_25"/>
    <property type="match status" value="1"/>
</dbReference>
<dbReference type="RefSeq" id="WP_062660406.1">
    <property type="nucleotide sequence ID" value="NZ_BCSY01000137.1"/>
</dbReference>
<dbReference type="Proteomes" id="UP000069443">
    <property type="component" value="Unassembled WGS sequence"/>
</dbReference>
<reference evidence="6" key="2">
    <citation type="submission" date="2016-02" db="EMBL/GenBank/DDBJ databases">
        <title>Draft genome sequence of five rapidly growing Mycobacterium species.</title>
        <authorList>
            <person name="Katahira K."/>
            <person name="Gotou Y."/>
            <person name="Iida K."/>
            <person name="Ogura Y."/>
            <person name="Hayashi T."/>
        </authorList>
    </citation>
    <scope>NUCLEOTIDE SEQUENCE [LARGE SCALE GENOMIC DNA]</scope>
    <source>
        <strain evidence="6">JCM15298</strain>
    </source>
</reference>
<reference evidence="6" key="1">
    <citation type="journal article" date="2016" name="Genome Announc.">
        <title>Draft Genome Sequences of Five Rapidly Growing Mycobacterium Species, M. thermoresistibile, M. fortuitum subsp. acetamidolyticum, M. canariasense, M. brisbanense, and M. novocastrense.</title>
        <authorList>
            <person name="Katahira K."/>
            <person name="Ogura Y."/>
            <person name="Gotoh Y."/>
            <person name="Hayashi T."/>
        </authorList>
    </citation>
    <scope>NUCLEOTIDE SEQUENCE [LARGE SCALE GENOMIC DNA]</scope>
    <source>
        <strain evidence="6">JCM15298</strain>
    </source>
</reference>
<dbReference type="PANTHER" id="PTHR43464">
    <property type="entry name" value="METHYLTRANSFERASE"/>
    <property type="match status" value="1"/>
</dbReference>
<proteinExistence type="predicted"/>
<dbReference type="CDD" id="cd02440">
    <property type="entry name" value="AdoMet_MTases"/>
    <property type="match status" value="1"/>
</dbReference>
<evidence type="ECO:0000256" key="1">
    <source>
        <dbReference type="ARBA" id="ARBA00022603"/>
    </source>
</evidence>
<dbReference type="InterPro" id="IPR029063">
    <property type="entry name" value="SAM-dependent_MTases_sf"/>
</dbReference>
<dbReference type="OrthoDB" id="3825914at2"/>
<dbReference type="InterPro" id="IPR041698">
    <property type="entry name" value="Methyltransf_25"/>
</dbReference>
<protein>
    <submittedName>
        <fullName evidence="5">Thiopurine S-methyltransferase</fullName>
    </submittedName>
</protein>
<dbReference type="GO" id="GO:0032259">
    <property type="term" value="P:methylation"/>
    <property type="evidence" value="ECO:0007669"/>
    <property type="project" value="UniProtKB-KW"/>
</dbReference>
<evidence type="ECO:0000313" key="5">
    <source>
        <dbReference type="EMBL" id="GAS99783.1"/>
    </source>
</evidence>
<keyword evidence="6" id="KW-1185">Reference proteome</keyword>
<name>A0A117ICN4_MYCCR</name>
<evidence type="ECO:0000259" key="4">
    <source>
        <dbReference type="Pfam" id="PF13649"/>
    </source>
</evidence>
<dbReference type="PANTHER" id="PTHR43464:SF19">
    <property type="entry name" value="UBIQUINONE BIOSYNTHESIS O-METHYLTRANSFERASE, MITOCHONDRIAL"/>
    <property type="match status" value="1"/>
</dbReference>
<dbReference type="GO" id="GO:0008168">
    <property type="term" value="F:methyltransferase activity"/>
    <property type="evidence" value="ECO:0007669"/>
    <property type="project" value="UniProtKB-KW"/>
</dbReference>
<accession>A0A117ICN4</accession>
<dbReference type="STRING" id="228230.RMCC_6748"/>
<organism evidence="5 6">
    <name type="scientific">Mycolicibacterium canariasense</name>
    <name type="common">Mycobacterium canariasense</name>
    <dbReference type="NCBI Taxonomy" id="228230"/>
    <lineage>
        <taxon>Bacteria</taxon>
        <taxon>Bacillati</taxon>
        <taxon>Actinomycetota</taxon>
        <taxon>Actinomycetes</taxon>
        <taxon>Mycobacteriales</taxon>
        <taxon>Mycobacteriaceae</taxon>
        <taxon>Mycolicibacterium</taxon>
    </lineage>
</organism>
<sequence>MSNAQNYDFDTVYRGESPVFGGARPAWSIGRPQPELAALIDAGQVRGPVLDAGCGEAALSLELAARGYQTVGIDLSAKAIALAEAEARRRGLSTAEFRVADITDLHGYDDHFATIVDSALLHSMPVALRPGYLASTARAAAPGARFFILVFDRSATPTGPDDPVAPVTAEELIDAVSPYWTIDDVRPARHFCRMPDPVPDSFAGIEFRDEYDGLSSVGAWLLSAHHD</sequence>
<dbReference type="EMBL" id="BCSY01000137">
    <property type="protein sequence ID" value="GAS99783.1"/>
    <property type="molecule type" value="Genomic_DNA"/>
</dbReference>
<gene>
    <name evidence="5" type="ORF">RMCC_6748</name>
</gene>
<evidence type="ECO:0000256" key="3">
    <source>
        <dbReference type="ARBA" id="ARBA00022691"/>
    </source>
</evidence>
<keyword evidence="2 5" id="KW-0808">Transferase</keyword>